<reference evidence="2" key="1">
    <citation type="journal article" date="2019" name="Int. J. Syst. Evol. Microbiol.">
        <title>The Global Catalogue of Microorganisms (GCM) 10K type strain sequencing project: providing services to taxonomists for standard genome sequencing and annotation.</title>
        <authorList>
            <consortium name="The Broad Institute Genomics Platform"/>
            <consortium name="The Broad Institute Genome Sequencing Center for Infectious Disease"/>
            <person name="Wu L."/>
            <person name="Ma J."/>
        </authorList>
    </citation>
    <scope>NUCLEOTIDE SEQUENCE [LARGE SCALE GENOMIC DNA]</scope>
    <source>
        <strain evidence="2">KCTC 22154</strain>
    </source>
</reference>
<sequence>MLYNGAERWTARQDIYDMVYPEPPSFLQVYQPHLRYYLIDEGRYTDEELALRPTPLSGVFGIEKASTDMKGLQQAVDRIVTIIQAAPDKERIDKIVTRWLKRYLQRLGANANLDQLNSLVEDKTMLAENLANWAQEERQAGRLEGRQEGIVTTARNLLTLGALSDDQIAVATGLTVEEIAKLRNESTH</sequence>
<evidence type="ECO:0000313" key="2">
    <source>
        <dbReference type="Proteomes" id="UP000623776"/>
    </source>
</evidence>
<evidence type="ECO:0008006" key="3">
    <source>
        <dbReference type="Google" id="ProtNLM"/>
    </source>
</evidence>
<keyword evidence="2" id="KW-1185">Reference proteome</keyword>
<accession>A0A8H9M9K7</accession>
<dbReference type="EMBL" id="BMXN01000002">
    <property type="protein sequence ID" value="GHD54824.1"/>
    <property type="molecule type" value="Genomic_DNA"/>
</dbReference>
<comment type="caution">
    <text evidence="1">The sequence shown here is derived from an EMBL/GenBank/DDBJ whole genome shotgun (WGS) entry which is preliminary data.</text>
</comment>
<name>A0A8H9M9K7_9GAMM</name>
<proteinExistence type="predicted"/>
<organism evidence="1 2">
    <name type="scientific">Vreelandella hamiltonii</name>
    <dbReference type="NCBI Taxonomy" id="502829"/>
    <lineage>
        <taxon>Bacteria</taxon>
        <taxon>Pseudomonadati</taxon>
        <taxon>Pseudomonadota</taxon>
        <taxon>Gammaproteobacteria</taxon>
        <taxon>Oceanospirillales</taxon>
        <taxon>Halomonadaceae</taxon>
        <taxon>Vreelandella</taxon>
    </lineage>
</organism>
<dbReference type="Proteomes" id="UP000623776">
    <property type="component" value="Unassembled WGS sequence"/>
</dbReference>
<dbReference type="AlphaFoldDB" id="A0A8H9M9K7"/>
<gene>
    <name evidence="1" type="ORF">GCM10007157_03610</name>
</gene>
<evidence type="ECO:0000313" key="1">
    <source>
        <dbReference type="EMBL" id="GHD54824.1"/>
    </source>
</evidence>
<protein>
    <recommendedName>
        <fullName evidence="3">Rpn family recombination-promoting nuclease/putative transposase</fullName>
    </recommendedName>
</protein>